<evidence type="ECO:0000313" key="2">
    <source>
        <dbReference type="Proteomes" id="UP000030653"/>
    </source>
</evidence>
<reference evidence="1 2" key="1">
    <citation type="journal article" date="2012" name="Science">
        <title>The Paleozoic origin of enzymatic lignin decomposition reconstructed from 31 fungal genomes.</title>
        <authorList>
            <person name="Floudas D."/>
            <person name="Binder M."/>
            <person name="Riley R."/>
            <person name="Barry K."/>
            <person name="Blanchette R.A."/>
            <person name="Henrissat B."/>
            <person name="Martinez A.T."/>
            <person name="Otillar R."/>
            <person name="Spatafora J.W."/>
            <person name="Yadav J.S."/>
            <person name="Aerts A."/>
            <person name="Benoit I."/>
            <person name="Boyd A."/>
            <person name="Carlson A."/>
            <person name="Copeland A."/>
            <person name="Coutinho P.M."/>
            <person name="de Vries R.P."/>
            <person name="Ferreira P."/>
            <person name="Findley K."/>
            <person name="Foster B."/>
            <person name="Gaskell J."/>
            <person name="Glotzer D."/>
            <person name="Gorecki P."/>
            <person name="Heitman J."/>
            <person name="Hesse C."/>
            <person name="Hori C."/>
            <person name="Igarashi K."/>
            <person name="Jurgens J.A."/>
            <person name="Kallen N."/>
            <person name="Kersten P."/>
            <person name="Kohler A."/>
            <person name="Kuees U."/>
            <person name="Kumar T.K.A."/>
            <person name="Kuo A."/>
            <person name="LaButti K."/>
            <person name="Larrondo L.F."/>
            <person name="Lindquist E."/>
            <person name="Ling A."/>
            <person name="Lombard V."/>
            <person name="Lucas S."/>
            <person name="Lundell T."/>
            <person name="Martin R."/>
            <person name="McLaughlin D.J."/>
            <person name="Morgenstern I."/>
            <person name="Morin E."/>
            <person name="Murat C."/>
            <person name="Nagy L.G."/>
            <person name="Nolan M."/>
            <person name="Ohm R.A."/>
            <person name="Patyshakuliyeva A."/>
            <person name="Rokas A."/>
            <person name="Ruiz-Duenas F.J."/>
            <person name="Sabat G."/>
            <person name="Salamov A."/>
            <person name="Samejima M."/>
            <person name="Schmutz J."/>
            <person name="Slot J.C."/>
            <person name="St John F."/>
            <person name="Stenlid J."/>
            <person name="Sun H."/>
            <person name="Sun S."/>
            <person name="Syed K."/>
            <person name="Tsang A."/>
            <person name="Wiebenga A."/>
            <person name="Young D."/>
            <person name="Pisabarro A."/>
            <person name="Eastwood D.C."/>
            <person name="Martin F."/>
            <person name="Cullen D."/>
            <person name="Grigoriev I.V."/>
            <person name="Hibbett D.S."/>
        </authorList>
    </citation>
    <scope>NUCLEOTIDE SEQUENCE [LARGE SCALE GENOMIC DNA]</scope>
    <source>
        <strain evidence="1 2">DJM-731 SS1</strain>
    </source>
</reference>
<sequence length="70" mass="7668">MYCYTLEIGGLVLPEAEDVLSGMTNAFIQSSGDVNGMHLGMLMLAVIPDPSSLAKARKTLRQQDLLEEQR</sequence>
<accession>M5G8A0</accession>
<dbReference type="EMBL" id="JH795862">
    <property type="protein sequence ID" value="EJU02092.1"/>
    <property type="molecule type" value="Genomic_DNA"/>
</dbReference>
<proteinExistence type="predicted"/>
<organism evidence="1 2">
    <name type="scientific">Dacryopinax primogenitus (strain DJM 731)</name>
    <name type="common">Brown rot fungus</name>
    <dbReference type="NCBI Taxonomy" id="1858805"/>
    <lineage>
        <taxon>Eukaryota</taxon>
        <taxon>Fungi</taxon>
        <taxon>Dikarya</taxon>
        <taxon>Basidiomycota</taxon>
        <taxon>Agaricomycotina</taxon>
        <taxon>Dacrymycetes</taxon>
        <taxon>Dacrymycetales</taxon>
        <taxon>Dacrymycetaceae</taxon>
        <taxon>Dacryopinax</taxon>
    </lineage>
</organism>
<dbReference type="AlphaFoldDB" id="M5G8A0"/>
<evidence type="ECO:0000313" key="1">
    <source>
        <dbReference type="EMBL" id="EJU02092.1"/>
    </source>
</evidence>
<protein>
    <submittedName>
        <fullName evidence="1">Uncharacterized protein</fullName>
    </submittedName>
</protein>
<gene>
    <name evidence="1" type="ORF">DACRYDRAFT_107037</name>
</gene>
<dbReference type="RefSeq" id="XP_040628989.1">
    <property type="nucleotide sequence ID" value="XM_040768384.1"/>
</dbReference>
<keyword evidence="2" id="KW-1185">Reference proteome</keyword>
<name>M5G8A0_DACPD</name>
<dbReference type="GeneID" id="63683446"/>
<dbReference type="HOGENOM" id="CLU_2757720_0_0_1"/>
<dbReference type="Proteomes" id="UP000030653">
    <property type="component" value="Unassembled WGS sequence"/>
</dbReference>